<sequence>MSKTLSMSFLTTEGKKSSISVGNVKDDVSQAEVKSTMDIIVAKNIFSTKNGDIQAVDSASIIDRTTTQLDIK</sequence>
<dbReference type="Proteomes" id="UP000266301">
    <property type="component" value="Chromosome"/>
</dbReference>
<gene>
    <name evidence="1" type="ORF">D4Z93_01815</name>
</gene>
<dbReference type="OrthoDB" id="9795264at2"/>
<evidence type="ECO:0000313" key="1">
    <source>
        <dbReference type="EMBL" id="AYD39346.1"/>
    </source>
</evidence>
<dbReference type="RefSeq" id="WP_119970055.1">
    <property type="nucleotide sequence ID" value="NZ_CP032416.1"/>
</dbReference>
<dbReference type="AlphaFoldDB" id="A0A386H125"/>
<accession>A0A386H125</accession>
<reference evidence="1 2" key="1">
    <citation type="journal article" date="2019" name="Int. J. Syst. Evol. Microbiol.">
        <title>Clostridium fermenticellae sp. nov., isolated from the mud in a fermentation cellar for the production of the Chinese liquor, baijiu.</title>
        <authorList>
            <person name="Xu P.X."/>
            <person name="Chai L.J."/>
            <person name="Qiu T."/>
            <person name="Zhang X.J."/>
            <person name="Lu Z.M."/>
            <person name="Xiao C."/>
            <person name="Wang S.T."/>
            <person name="Shen C.H."/>
            <person name="Shi J.S."/>
            <person name="Xu Z.H."/>
        </authorList>
    </citation>
    <scope>NUCLEOTIDE SEQUENCE [LARGE SCALE GENOMIC DNA]</scope>
    <source>
        <strain evidence="1 2">JN500901</strain>
    </source>
</reference>
<dbReference type="EMBL" id="CP032416">
    <property type="protein sequence ID" value="AYD39346.1"/>
    <property type="molecule type" value="Genomic_DNA"/>
</dbReference>
<protein>
    <submittedName>
        <fullName evidence="1">DUF2922 domain-containing protein</fullName>
    </submittedName>
</protein>
<dbReference type="InterPro" id="IPR021321">
    <property type="entry name" value="DUF2922"/>
</dbReference>
<dbReference type="Pfam" id="PF11148">
    <property type="entry name" value="DUF2922"/>
    <property type="match status" value="1"/>
</dbReference>
<organism evidence="1 2">
    <name type="scientific">Clostridium fermenticellae</name>
    <dbReference type="NCBI Taxonomy" id="2068654"/>
    <lineage>
        <taxon>Bacteria</taxon>
        <taxon>Bacillati</taxon>
        <taxon>Bacillota</taxon>
        <taxon>Clostridia</taxon>
        <taxon>Eubacteriales</taxon>
        <taxon>Clostridiaceae</taxon>
        <taxon>Clostridium</taxon>
    </lineage>
</organism>
<proteinExistence type="predicted"/>
<name>A0A386H125_9CLOT</name>
<evidence type="ECO:0000313" key="2">
    <source>
        <dbReference type="Proteomes" id="UP000266301"/>
    </source>
</evidence>
<dbReference type="KEGG" id="cfer:D4Z93_01815"/>
<keyword evidence="2" id="KW-1185">Reference proteome</keyword>